<evidence type="ECO:0000256" key="1">
    <source>
        <dbReference type="ARBA" id="ARBA00022723"/>
    </source>
</evidence>
<evidence type="ECO:0000256" key="7">
    <source>
        <dbReference type="ARBA" id="ARBA00022840"/>
    </source>
</evidence>
<dbReference type="PANTHER" id="PTHR45629">
    <property type="entry name" value="SNF2/RAD54 FAMILY MEMBER"/>
    <property type="match status" value="1"/>
</dbReference>
<dbReference type="SMART" id="SM00547">
    <property type="entry name" value="ZnF_RBZ"/>
    <property type="match status" value="1"/>
</dbReference>
<evidence type="ECO:0000259" key="11">
    <source>
        <dbReference type="PROSITE" id="PS51194"/>
    </source>
</evidence>
<dbReference type="PROSITE" id="PS50199">
    <property type="entry name" value="ZF_RANBP2_2"/>
    <property type="match status" value="1"/>
</dbReference>
<name>A0A976IB09_BRELC</name>
<feature type="region of interest" description="Disordered" evidence="9">
    <location>
        <begin position="330"/>
        <end position="351"/>
    </location>
</feature>
<dbReference type="GO" id="GO:0045003">
    <property type="term" value="P:double-strand break repair via synthesis-dependent strand annealing"/>
    <property type="evidence" value="ECO:0007669"/>
    <property type="project" value="TreeGrafter"/>
</dbReference>
<evidence type="ECO:0000256" key="6">
    <source>
        <dbReference type="ARBA" id="ARBA00022833"/>
    </source>
</evidence>
<dbReference type="Proteomes" id="UP000294530">
    <property type="component" value="Unassembled WGS sequence"/>
</dbReference>
<evidence type="ECO:0000313" key="12">
    <source>
        <dbReference type="EMBL" id="TDH65443.1"/>
    </source>
</evidence>
<feature type="domain" description="RanBP2-type" evidence="10">
    <location>
        <begin position="585"/>
        <end position="614"/>
    </location>
</feature>
<evidence type="ECO:0000256" key="9">
    <source>
        <dbReference type="SAM" id="MobiDB-lite"/>
    </source>
</evidence>
<dbReference type="OrthoDB" id="413460at2759"/>
<keyword evidence="3 8" id="KW-0863">Zinc-finger</keyword>
<protein>
    <submittedName>
        <fullName evidence="12">Uncharacterized protein</fullName>
    </submittedName>
</protein>
<evidence type="ECO:0000256" key="8">
    <source>
        <dbReference type="PROSITE-ProRule" id="PRU00322"/>
    </source>
</evidence>
<dbReference type="Gene3D" id="4.10.1060.10">
    <property type="entry name" value="Zinc finger, RanBP2-type"/>
    <property type="match status" value="1"/>
</dbReference>
<dbReference type="CDD" id="cd18793">
    <property type="entry name" value="SF2_C_SNF"/>
    <property type="match status" value="1"/>
</dbReference>
<comment type="caution">
    <text evidence="12">The sequence shown here is derived from an EMBL/GenBank/DDBJ whole genome shotgun (WGS) entry which is preliminary data.</text>
</comment>
<dbReference type="RefSeq" id="XP_067814942.1">
    <property type="nucleotide sequence ID" value="XM_067967669.1"/>
</dbReference>
<dbReference type="Pfam" id="PF00271">
    <property type="entry name" value="Helicase_C"/>
    <property type="match status" value="1"/>
</dbReference>
<organism evidence="12 13">
    <name type="scientific">Bremia lactucae</name>
    <name type="common">Lettuce downy mildew</name>
    <dbReference type="NCBI Taxonomy" id="4779"/>
    <lineage>
        <taxon>Eukaryota</taxon>
        <taxon>Sar</taxon>
        <taxon>Stramenopiles</taxon>
        <taxon>Oomycota</taxon>
        <taxon>Peronosporomycetes</taxon>
        <taxon>Peronosporales</taxon>
        <taxon>Peronosporaceae</taxon>
        <taxon>Bremia</taxon>
    </lineage>
</organism>
<accession>A0A976IB09</accession>
<evidence type="ECO:0000256" key="2">
    <source>
        <dbReference type="ARBA" id="ARBA00022741"/>
    </source>
</evidence>
<dbReference type="InterPro" id="IPR050496">
    <property type="entry name" value="SNF2_RAD54_helicase_repair"/>
</dbReference>
<dbReference type="GO" id="GO:0005524">
    <property type="term" value="F:ATP binding"/>
    <property type="evidence" value="ECO:0007669"/>
    <property type="project" value="UniProtKB-KW"/>
</dbReference>
<evidence type="ECO:0000256" key="3">
    <source>
        <dbReference type="ARBA" id="ARBA00022771"/>
    </source>
</evidence>
<keyword evidence="2" id="KW-0547">Nucleotide-binding</keyword>
<dbReference type="InterPro" id="IPR049730">
    <property type="entry name" value="SNF2/RAD54-like_C"/>
</dbReference>
<dbReference type="InterPro" id="IPR001650">
    <property type="entry name" value="Helicase_C-like"/>
</dbReference>
<keyword evidence="4" id="KW-0378">Hydrolase</keyword>
<feature type="compositionally biased region" description="Acidic residues" evidence="9">
    <location>
        <begin position="453"/>
        <end position="464"/>
    </location>
</feature>
<evidence type="ECO:0000256" key="5">
    <source>
        <dbReference type="ARBA" id="ARBA00022806"/>
    </source>
</evidence>
<dbReference type="FunFam" id="3.40.50.300:FF:000332">
    <property type="entry name" value="DNA repair and recombination protein RAD54-like"/>
    <property type="match status" value="1"/>
</dbReference>
<evidence type="ECO:0000259" key="10">
    <source>
        <dbReference type="PROSITE" id="PS50199"/>
    </source>
</evidence>
<dbReference type="GO" id="GO:0007131">
    <property type="term" value="P:reciprocal meiotic recombination"/>
    <property type="evidence" value="ECO:0007669"/>
    <property type="project" value="TreeGrafter"/>
</dbReference>
<dbReference type="PANTHER" id="PTHR45629:SF7">
    <property type="entry name" value="DNA EXCISION REPAIR PROTEIN ERCC-6-RELATED"/>
    <property type="match status" value="1"/>
</dbReference>
<proteinExistence type="predicted"/>
<dbReference type="EMBL" id="SHOA02000013">
    <property type="protein sequence ID" value="TDH65443.1"/>
    <property type="molecule type" value="Genomic_DNA"/>
</dbReference>
<gene>
    <name evidence="12" type="ORF">CCR75_009630</name>
</gene>
<sequence length="637" mass="72082">MQVVCCPLSPLQKQLYNHFLSSSAFRDMMKNSSTNVLSSITALKKLCNHPLLIFDETGKTNTKLSGFGNCAQYFVATKEAKKGKNDQTRRKGFGGRACYPEWSGKMLLLDRLMISMRNLTTDRIVIVSNYTQTLDVVATLCQERQLPFVRLDGATSAKKRKMLVDTFNDPTTNSFAFLLSSKAGGCGLNLIGANRLVLFDPDWNPATDKQAAARVWREGQKKMCYVYRFLATGTLEEKIFQRQLSKEGLQNIVDDKEEVNSLSSKDLKRLFVLRNDTMSDTHDQLKCDRCPWRDNGDAGKIIEEDLSDDMIVDAINIEKETRGESVSVRGVRGDEDNDTYINKDFQPQIGMPPEEDLNSWGHHRSYASVDDEVMQAALQQVKSDLVSFAFSCRIDWELLQEHQASTERLEAKRDEERKRKRMEIIEAAQTDEKKRTIKRFKSKKCKSINISDESDVEYSSTDEESQIKSSNDNELECENESVLHSSLTASKSDDAYERSPLLRPALSTNSKELAAIDVKAVAVAPARVKKNVSYAPEVDNRSWSPSKQVKMSQLSDFEDDDAFVEDVLSDRRAFDSLYGSRQEIDLAQWTCARCTLINPADNASCSSCGLRNRTVRPRIIDVDDDDDDDDDNWQSLS</sequence>
<dbReference type="PROSITE" id="PS01358">
    <property type="entry name" value="ZF_RANBP2_1"/>
    <property type="match status" value="1"/>
</dbReference>
<dbReference type="GO" id="GO:0005634">
    <property type="term" value="C:nucleus"/>
    <property type="evidence" value="ECO:0007669"/>
    <property type="project" value="TreeGrafter"/>
</dbReference>
<dbReference type="Gene3D" id="3.40.50.300">
    <property type="entry name" value="P-loop containing nucleotide triphosphate hydrolases"/>
    <property type="match status" value="1"/>
</dbReference>
<dbReference type="KEGG" id="blac:94353340"/>
<dbReference type="GO" id="GO:0016787">
    <property type="term" value="F:hydrolase activity"/>
    <property type="evidence" value="ECO:0007669"/>
    <property type="project" value="UniProtKB-KW"/>
</dbReference>
<reference evidence="12 13" key="1">
    <citation type="journal article" date="2021" name="Genome Biol.">
        <title>AFLAP: assembly-free linkage analysis pipeline using k-mers from genome sequencing data.</title>
        <authorList>
            <person name="Fletcher K."/>
            <person name="Zhang L."/>
            <person name="Gil J."/>
            <person name="Han R."/>
            <person name="Cavanaugh K."/>
            <person name="Michelmore R."/>
        </authorList>
    </citation>
    <scope>NUCLEOTIDE SEQUENCE [LARGE SCALE GENOMIC DNA]</scope>
    <source>
        <strain evidence="12 13">SF5</strain>
    </source>
</reference>
<dbReference type="GeneID" id="94353340"/>
<dbReference type="GO" id="GO:0004386">
    <property type="term" value="F:helicase activity"/>
    <property type="evidence" value="ECO:0007669"/>
    <property type="project" value="UniProtKB-KW"/>
</dbReference>
<evidence type="ECO:0000256" key="4">
    <source>
        <dbReference type="ARBA" id="ARBA00022801"/>
    </source>
</evidence>
<dbReference type="PROSITE" id="PS51194">
    <property type="entry name" value="HELICASE_CTER"/>
    <property type="match status" value="1"/>
</dbReference>
<keyword evidence="13" id="KW-1185">Reference proteome</keyword>
<feature type="domain" description="Helicase C-terminal" evidence="11">
    <location>
        <begin position="108"/>
        <end position="260"/>
    </location>
</feature>
<keyword evidence="5" id="KW-0347">Helicase</keyword>
<dbReference type="Gene3D" id="1.20.120.850">
    <property type="entry name" value="SWI2/SNF2 ATPases, N-terminal domain"/>
    <property type="match status" value="1"/>
</dbReference>
<dbReference type="SMART" id="SM00490">
    <property type="entry name" value="HELICc"/>
    <property type="match status" value="1"/>
</dbReference>
<keyword evidence="7" id="KW-0067">ATP-binding</keyword>
<dbReference type="AlphaFoldDB" id="A0A976IB09"/>
<dbReference type="GO" id="GO:0008270">
    <property type="term" value="F:zinc ion binding"/>
    <property type="evidence" value="ECO:0007669"/>
    <property type="project" value="UniProtKB-KW"/>
</dbReference>
<dbReference type="GO" id="GO:0015616">
    <property type="term" value="F:DNA translocase activity"/>
    <property type="evidence" value="ECO:0007669"/>
    <property type="project" value="TreeGrafter"/>
</dbReference>
<dbReference type="InterPro" id="IPR027417">
    <property type="entry name" value="P-loop_NTPase"/>
</dbReference>
<dbReference type="SUPFAM" id="SSF52540">
    <property type="entry name" value="P-loop containing nucleoside triphosphate hydrolases"/>
    <property type="match status" value="1"/>
</dbReference>
<dbReference type="InterPro" id="IPR001876">
    <property type="entry name" value="Znf_RanBP2"/>
</dbReference>
<keyword evidence="6" id="KW-0862">Zinc</keyword>
<feature type="region of interest" description="Disordered" evidence="9">
    <location>
        <begin position="453"/>
        <end position="475"/>
    </location>
</feature>
<keyword evidence="1" id="KW-0479">Metal-binding</keyword>
<dbReference type="FunFam" id="1.20.120.850:FF:000021">
    <property type="entry name" value="Protein CHROMATIN REMODELING 25"/>
    <property type="match status" value="1"/>
</dbReference>
<evidence type="ECO:0000313" key="13">
    <source>
        <dbReference type="Proteomes" id="UP000294530"/>
    </source>
</evidence>